<reference evidence="1" key="1">
    <citation type="journal article" date="2019" name="Sci. Rep.">
        <title>Draft genome of Tanacetum cinerariifolium, the natural source of mosquito coil.</title>
        <authorList>
            <person name="Yamashiro T."/>
            <person name="Shiraishi A."/>
            <person name="Satake H."/>
            <person name="Nakayama K."/>
        </authorList>
    </citation>
    <scope>NUCLEOTIDE SEQUENCE</scope>
</reference>
<sequence length="129" mass="14474">MHNNIMAAGLIDRPPMLATKRYAQWQSRFMRYVNTKSNGKALGKCILKGPYKLSTIIILGQPATDGSPAAEEQTVLETFSNITPENKAYYDAEKEEFHTILTEIGDDIYSTVDACKTAHDMWIAIEKLC</sequence>
<protein>
    <submittedName>
        <fullName evidence="1">Uncharacterized protein</fullName>
    </submittedName>
</protein>
<organism evidence="1">
    <name type="scientific">Tanacetum cinerariifolium</name>
    <name type="common">Dalmatian daisy</name>
    <name type="synonym">Chrysanthemum cinerariifolium</name>
    <dbReference type="NCBI Taxonomy" id="118510"/>
    <lineage>
        <taxon>Eukaryota</taxon>
        <taxon>Viridiplantae</taxon>
        <taxon>Streptophyta</taxon>
        <taxon>Embryophyta</taxon>
        <taxon>Tracheophyta</taxon>
        <taxon>Spermatophyta</taxon>
        <taxon>Magnoliopsida</taxon>
        <taxon>eudicotyledons</taxon>
        <taxon>Gunneridae</taxon>
        <taxon>Pentapetalae</taxon>
        <taxon>asterids</taxon>
        <taxon>campanulids</taxon>
        <taxon>Asterales</taxon>
        <taxon>Asteraceae</taxon>
        <taxon>Asteroideae</taxon>
        <taxon>Anthemideae</taxon>
        <taxon>Anthemidinae</taxon>
        <taxon>Tanacetum</taxon>
    </lineage>
</organism>
<evidence type="ECO:0000313" key="1">
    <source>
        <dbReference type="EMBL" id="GEU33712.1"/>
    </source>
</evidence>
<proteinExistence type="predicted"/>
<gene>
    <name evidence="1" type="ORF">Tci_005690</name>
</gene>
<accession>A0A6L2JAH0</accession>
<comment type="caution">
    <text evidence="1">The sequence shown here is derived from an EMBL/GenBank/DDBJ whole genome shotgun (WGS) entry which is preliminary data.</text>
</comment>
<dbReference type="AlphaFoldDB" id="A0A6L2JAH0"/>
<name>A0A6L2JAH0_TANCI</name>
<dbReference type="EMBL" id="BKCJ010000494">
    <property type="protein sequence ID" value="GEU33712.1"/>
    <property type="molecule type" value="Genomic_DNA"/>
</dbReference>